<gene>
    <name evidence="3" type="ORF">EDC14_102523</name>
</gene>
<evidence type="ECO:0000256" key="1">
    <source>
        <dbReference type="ARBA" id="ARBA00023002"/>
    </source>
</evidence>
<accession>A0A4R1R9K5</accession>
<dbReference type="Gene3D" id="3.40.50.970">
    <property type="match status" value="1"/>
</dbReference>
<evidence type="ECO:0000313" key="3">
    <source>
        <dbReference type="EMBL" id="TCL62404.1"/>
    </source>
</evidence>
<dbReference type="GO" id="GO:0030976">
    <property type="term" value="F:thiamine pyrophosphate binding"/>
    <property type="evidence" value="ECO:0007669"/>
    <property type="project" value="InterPro"/>
</dbReference>
<dbReference type="InterPro" id="IPR051457">
    <property type="entry name" value="2-oxoacid:Fd_oxidoreductase"/>
</dbReference>
<dbReference type="PANTHER" id="PTHR48084:SF3">
    <property type="entry name" value="SUBUNIT OF PYRUVATE:FLAVODOXIN OXIDOREDUCTASE"/>
    <property type="match status" value="1"/>
</dbReference>
<feature type="domain" description="Thiamine pyrophosphate enzyme TPP-binding" evidence="2">
    <location>
        <begin position="59"/>
        <end position="211"/>
    </location>
</feature>
<keyword evidence="4" id="KW-1185">Reference proteome</keyword>
<dbReference type="GO" id="GO:0045333">
    <property type="term" value="P:cellular respiration"/>
    <property type="evidence" value="ECO:0007669"/>
    <property type="project" value="UniProtKB-ARBA"/>
</dbReference>
<keyword evidence="1" id="KW-0560">Oxidoreductase</keyword>
<dbReference type="AlphaFoldDB" id="A0A4R1R9K5"/>
<dbReference type="Pfam" id="PF02775">
    <property type="entry name" value="TPP_enzyme_C"/>
    <property type="match status" value="1"/>
</dbReference>
<dbReference type="InterPro" id="IPR011766">
    <property type="entry name" value="TPP_enzyme_TPP-bd"/>
</dbReference>
<name>A0A4R1R9K5_HYDET</name>
<organism evidence="3 4">
    <name type="scientific">Hydrogenispora ethanolica</name>
    <dbReference type="NCBI Taxonomy" id="1082276"/>
    <lineage>
        <taxon>Bacteria</taxon>
        <taxon>Bacillati</taxon>
        <taxon>Bacillota</taxon>
        <taxon>Hydrogenispora</taxon>
    </lineage>
</organism>
<protein>
    <submittedName>
        <fullName evidence="3">2-oxoglutarate ferredoxin oxidoreductase subunit beta</fullName>
    </submittedName>
</protein>
<reference evidence="3 4" key="1">
    <citation type="submission" date="2019-03" db="EMBL/GenBank/DDBJ databases">
        <title>Genomic Encyclopedia of Type Strains, Phase IV (KMG-IV): sequencing the most valuable type-strain genomes for metagenomic binning, comparative biology and taxonomic classification.</title>
        <authorList>
            <person name="Goeker M."/>
        </authorList>
    </citation>
    <scope>NUCLEOTIDE SEQUENCE [LARGE SCALE GENOMIC DNA]</scope>
    <source>
        <strain evidence="3 4">LX-B</strain>
    </source>
</reference>
<dbReference type="PANTHER" id="PTHR48084">
    <property type="entry name" value="2-OXOGLUTARATE OXIDOREDUCTASE SUBUNIT KORB-RELATED"/>
    <property type="match status" value="1"/>
</dbReference>
<proteinExistence type="predicted"/>
<evidence type="ECO:0000313" key="4">
    <source>
        <dbReference type="Proteomes" id="UP000295008"/>
    </source>
</evidence>
<comment type="caution">
    <text evidence="3">The sequence shown here is derived from an EMBL/GenBank/DDBJ whole genome shotgun (WGS) entry which is preliminary data.</text>
</comment>
<dbReference type="Proteomes" id="UP000295008">
    <property type="component" value="Unassembled WGS sequence"/>
</dbReference>
<sequence>MEMERVFGRAAALQDRVNHYCPGCTHGVIHRLVAEAIDDLQVREKTIAIAPVGCAVLAYNYFNCDSQQAAHGRAPAVATGVKRVLPDRIVFTYQGDGDLASIGMAEIVHAANRGENITVIFINNAIYGMTGGQMAPTTLPGQKTTTSPFGRDVKTMGNPIRVTEMLNTLQGPAFLARVSVHDPKHVAKAKEAIRKSFETQVNGQGFSMVEVLSTCPTNWGLAPTEALKWLETNMIPQYPLGIFRTPEEVAK</sequence>
<dbReference type="CDD" id="cd03375">
    <property type="entry name" value="TPP_OGFOR"/>
    <property type="match status" value="1"/>
</dbReference>
<dbReference type="InterPro" id="IPR029061">
    <property type="entry name" value="THDP-binding"/>
</dbReference>
<dbReference type="EMBL" id="SLUN01000025">
    <property type="protein sequence ID" value="TCL62404.1"/>
    <property type="molecule type" value="Genomic_DNA"/>
</dbReference>
<dbReference type="GO" id="GO:0016625">
    <property type="term" value="F:oxidoreductase activity, acting on the aldehyde or oxo group of donors, iron-sulfur protein as acceptor"/>
    <property type="evidence" value="ECO:0007669"/>
    <property type="project" value="UniProtKB-ARBA"/>
</dbReference>
<dbReference type="SUPFAM" id="SSF52518">
    <property type="entry name" value="Thiamin diphosphate-binding fold (THDP-binding)"/>
    <property type="match status" value="1"/>
</dbReference>
<evidence type="ECO:0000259" key="2">
    <source>
        <dbReference type="Pfam" id="PF02775"/>
    </source>
</evidence>